<dbReference type="OrthoDB" id="9803111at2"/>
<dbReference type="Gene3D" id="3.40.50.720">
    <property type="entry name" value="NAD(P)-binding Rossmann-like Domain"/>
    <property type="match status" value="2"/>
</dbReference>
<dbReference type="HOGENOM" id="CLU_013560_6_0_3"/>
<dbReference type="PATRIC" id="fig|13035.3.peg.539"/>
<organism evidence="4 5">
    <name type="scientific">Dactylococcopsis salina (strain PCC 8305)</name>
    <name type="common">Myxobactron salinum</name>
    <dbReference type="NCBI Taxonomy" id="13035"/>
    <lineage>
        <taxon>Bacteria</taxon>
        <taxon>Bacillati</taxon>
        <taxon>Cyanobacteriota</taxon>
        <taxon>Cyanophyceae</taxon>
        <taxon>Nodosilineales</taxon>
        <taxon>Cymatolegaceae</taxon>
        <taxon>Dactylococcopsis</taxon>
    </lineage>
</organism>
<feature type="transmembrane region" description="Helical" evidence="2">
    <location>
        <begin position="23"/>
        <end position="45"/>
    </location>
</feature>
<comment type="similarity">
    <text evidence="1">Belongs to the polysaccharide synthase family.</text>
</comment>
<dbReference type="SUPFAM" id="SSF51735">
    <property type="entry name" value="NAD(P)-binding Rossmann-fold domains"/>
    <property type="match status" value="1"/>
</dbReference>
<keyword evidence="2" id="KW-0812">Transmembrane</keyword>
<dbReference type="Proteomes" id="UP000010482">
    <property type="component" value="Chromosome"/>
</dbReference>
<keyword evidence="2" id="KW-0472">Membrane</keyword>
<protein>
    <submittedName>
        <fullName evidence="4">Nucleoside-diphosphate sugar epimerase</fullName>
    </submittedName>
</protein>
<sequence>MVKPLAKICQKIHSSLSRSQKQWSFITIDLTLIIISLIIAFGIRFETLSVGRLLLEYSPITLITVLVKLAVLQALGMYRSILRYVGVELFYKVTYPIAVSYGIIVFLGFLFQIEQLPRSVILNDALLSIVLMVTVRLSIRWCLYNPQSPFFIGELASRVIIYGAGEAGTQLAQALYHQQTYQVIAFVDDQLQLQGQQINGITVYPAQKLPKLIRHYGVKTILLAMPSVQGEAKQTILDRLKTLPVTVKTVPGISEIISGKVPLSQLRQIDIIDLLGRQEVSPLPELLSVNITGKTVLVTGAGGSIGAELCRQIVQQKPRLLILYERNEYALYNIDQDLKETYPDLNFIPCLGSVTDETHFKKMISDYQVETIYHAAAYKHVPLVEANPAQGIINNVQGTLTAAKSARDCGVKNFVLISTDKAVRPTNIMGATKRVGELILQAFAEDHSHQTSFVMVRFGNVLDSNGSVVPRFRQQIAERKPITVTHRDITRYFMSIPEAARLVIQAGALGTGGEVFLLDMGKPIKIYDLALQMIDLSGLEVGKDIEVKITGLRPGEKLYEELLIDPNTALKTSHPKIYRARESSMSWHQLETPLNALIEAAEQEDEQKILSVLRWLVPEFQGQEEKRLRYTATPRN</sequence>
<feature type="domain" description="Polysaccharide biosynthesis protein CapD-like" evidence="3">
    <location>
        <begin position="296"/>
        <end position="581"/>
    </location>
</feature>
<evidence type="ECO:0000256" key="2">
    <source>
        <dbReference type="SAM" id="Phobius"/>
    </source>
</evidence>
<name>K9YSF5_DACS8</name>
<feature type="transmembrane region" description="Helical" evidence="2">
    <location>
        <begin position="57"/>
        <end position="77"/>
    </location>
</feature>
<accession>K9YSF5</accession>
<dbReference type="InterPro" id="IPR051203">
    <property type="entry name" value="Polysaccharide_Synthase-Rel"/>
</dbReference>
<dbReference type="Pfam" id="PF13727">
    <property type="entry name" value="CoA_binding_3"/>
    <property type="match status" value="1"/>
</dbReference>
<dbReference type="Pfam" id="PF02719">
    <property type="entry name" value="Polysacc_synt_2"/>
    <property type="match status" value="1"/>
</dbReference>
<dbReference type="RefSeq" id="WP_015228273.1">
    <property type="nucleotide sequence ID" value="NC_019780.1"/>
</dbReference>
<dbReference type="KEGG" id="dsl:Dacsa_0473"/>
<evidence type="ECO:0000313" key="4">
    <source>
        <dbReference type="EMBL" id="AFZ49260.1"/>
    </source>
</evidence>
<evidence type="ECO:0000256" key="1">
    <source>
        <dbReference type="ARBA" id="ARBA00007430"/>
    </source>
</evidence>
<keyword evidence="5" id="KW-1185">Reference proteome</keyword>
<dbReference type="STRING" id="13035.Dacsa_0473"/>
<evidence type="ECO:0000313" key="5">
    <source>
        <dbReference type="Proteomes" id="UP000010482"/>
    </source>
</evidence>
<dbReference type="eggNOG" id="COG1086">
    <property type="taxonomic scope" value="Bacteria"/>
</dbReference>
<dbReference type="InterPro" id="IPR003869">
    <property type="entry name" value="Polysac_CapD-like"/>
</dbReference>
<dbReference type="PANTHER" id="PTHR43318:SF1">
    <property type="entry name" value="POLYSACCHARIDE BIOSYNTHESIS PROTEIN EPSC-RELATED"/>
    <property type="match status" value="1"/>
</dbReference>
<dbReference type="AlphaFoldDB" id="K9YSF5"/>
<gene>
    <name evidence="4" type="ORF">Dacsa_0473</name>
</gene>
<evidence type="ECO:0000259" key="3">
    <source>
        <dbReference type="Pfam" id="PF02719"/>
    </source>
</evidence>
<dbReference type="EMBL" id="CP003944">
    <property type="protein sequence ID" value="AFZ49260.1"/>
    <property type="molecule type" value="Genomic_DNA"/>
</dbReference>
<proteinExistence type="inferred from homology"/>
<reference evidence="4" key="1">
    <citation type="submission" date="2012-04" db="EMBL/GenBank/DDBJ databases">
        <title>Finished genome of Dactylococcopsis salina PCC 8305.</title>
        <authorList>
            <consortium name="US DOE Joint Genome Institute"/>
            <person name="Gugger M."/>
            <person name="Coursin T."/>
            <person name="Rippka R."/>
            <person name="Tandeau De Marsac N."/>
            <person name="Huntemann M."/>
            <person name="Wei C.-L."/>
            <person name="Han J."/>
            <person name="Detter J.C."/>
            <person name="Han C."/>
            <person name="Tapia R."/>
            <person name="Daligault H."/>
            <person name="Chen A."/>
            <person name="Krypides N."/>
            <person name="Mavromatis K."/>
            <person name="Markowitz V."/>
            <person name="Szeto E."/>
            <person name="Ivanova N."/>
            <person name="Ovchinnikova G."/>
            <person name="Pagani I."/>
            <person name="Pati A."/>
            <person name="Goodwin L."/>
            <person name="Peters L."/>
            <person name="Pitluck S."/>
            <person name="Woyke T."/>
            <person name="Kerfeld C."/>
        </authorList>
    </citation>
    <scope>NUCLEOTIDE SEQUENCE [LARGE SCALE GENOMIC DNA]</scope>
    <source>
        <strain evidence="4">PCC 8305</strain>
    </source>
</reference>
<keyword evidence="2" id="KW-1133">Transmembrane helix</keyword>
<dbReference type="SUPFAM" id="SSF53335">
    <property type="entry name" value="S-adenosyl-L-methionine-dependent methyltransferases"/>
    <property type="match status" value="1"/>
</dbReference>
<dbReference type="InterPro" id="IPR036291">
    <property type="entry name" value="NAD(P)-bd_dom_sf"/>
</dbReference>
<dbReference type="CDD" id="cd05237">
    <property type="entry name" value="UDP_invert_4-6DH_SDR_e"/>
    <property type="match status" value="1"/>
</dbReference>
<feature type="transmembrane region" description="Helical" evidence="2">
    <location>
        <begin position="89"/>
        <end position="113"/>
    </location>
</feature>
<dbReference type="PANTHER" id="PTHR43318">
    <property type="entry name" value="UDP-N-ACETYLGLUCOSAMINE 4,6-DEHYDRATASE"/>
    <property type="match status" value="1"/>
</dbReference>
<dbReference type="InterPro" id="IPR029063">
    <property type="entry name" value="SAM-dependent_MTases_sf"/>
</dbReference>